<reference evidence="1 2" key="1">
    <citation type="submission" date="2009-11" db="EMBL/GenBank/DDBJ databases">
        <title>Annotation of Allomyces macrogynus ATCC 38327.</title>
        <authorList>
            <consortium name="The Broad Institute Genome Sequencing Platform"/>
            <person name="Russ C."/>
            <person name="Cuomo C."/>
            <person name="Burger G."/>
            <person name="Gray M.W."/>
            <person name="Holland P.W.H."/>
            <person name="King N."/>
            <person name="Lang F.B.F."/>
            <person name="Roger A.J."/>
            <person name="Ruiz-Trillo I."/>
            <person name="Young S.K."/>
            <person name="Zeng Q."/>
            <person name="Gargeya S."/>
            <person name="Fitzgerald M."/>
            <person name="Haas B."/>
            <person name="Abouelleil A."/>
            <person name="Alvarado L."/>
            <person name="Arachchi H.M."/>
            <person name="Berlin A."/>
            <person name="Chapman S.B."/>
            <person name="Gearin G."/>
            <person name="Goldberg J."/>
            <person name="Griggs A."/>
            <person name="Gujja S."/>
            <person name="Hansen M."/>
            <person name="Heiman D."/>
            <person name="Howarth C."/>
            <person name="Larimer J."/>
            <person name="Lui A."/>
            <person name="MacDonald P.J.P."/>
            <person name="McCowen C."/>
            <person name="Montmayeur A."/>
            <person name="Murphy C."/>
            <person name="Neiman D."/>
            <person name="Pearson M."/>
            <person name="Priest M."/>
            <person name="Roberts A."/>
            <person name="Saif S."/>
            <person name="Shea T."/>
            <person name="Sisk P."/>
            <person name="Stolte C."/>
            <person name="Sykes S."/>
            <person name="Wortman J."/>
            <person name="Nusbaum C."/>
            <person name="Birren B."/>
        </authorList>
    </citation>
    <scope>NUCLEOTIDE SEQUENCE [LARGE SCALE GENOMIC DNA]</scope>
    <source>
        <strain evidence="1 2">ATCC 38327</strain>
    </source>
</reference>
<keyword evidence="2" id="KW-1185">Reference proteome</keyword>
<gene>
    <name evidence="1" type="ORF">AMAG_12524</name>
</gene>
<proteinExistence type="predicted"/>
<sequence length="100" mass="10999">MFQLARAALFRGVPVSRPCLFGPGTIAAMPARRFGPRNLFHSNSKDGGWMSEETARDVLTYGTGFAIGLCIPNLFIAFVDENLHRKAVARAAKEEAMKEK</sequence>
<accession>A0A0L0SZ82</accession>
<evidence type="ECO:0000313" key="2">
    <source>
        <dbReference type="Proteomes" id="UP000054350"/>
    </source>
</evidence>
<evidence type="ECO:0000313" key="1">
    <source>
        <dbReference type="EMBL" id="KNE67802.1"/>
    </source>
</evidence>
<dbReference type="EMBL" id="GG745354">
    <property type="protein sequence ID" value="KNE67802.1"/>
    <property type="molecule type" value="Genomic_DNA"/>
</dbReference>
<organism evidence="1 2">
    <name type="scientific">Allomyces macrogynus (strain ATCC 38327)</name>
    <name type="common">Allomyces javanicus var. macrogynus</name>
    <dbReference type="NCBI Taxonomy" id="578462"/>
    <lineage>
        <taxon>Eukaryota</taxon>
        <taxon>Fungi</taxon>
        <taxon>Fungi incertae sedis</taxon>
        <taxon>Blastocladiomycota</taxon>
        <taxon>Blastocladiomycetes</taxon>
        <taxon>Blastocladiales</taxon>
        <taxon>Blastocladiaceae</taxon>
        <taxon>Allomyces</taxon>
    </lineage>
</organism>
<protein>
    <submittedName>
        <fullName evidence="1">Uncharacterized protein</fullName>
    </submittedName>
</protein>
<dbReference type="VEuPathDB" id="FungiDB:AMAG_12524"/>
<name>A0A0L0SZ82_ALLM3</name>
<dbReference type="AlphaFoldDB" id="A0A0L0SZ82"/>
<dbReference type="Proteomes" id="UP000054350">
    <property type="component" value="Unassembled WGS sequence"/>
</dbReference>
<reference evidence="2" key="2">
    <citation type="submission" date="2009-11" db="EMBL/GenBank/DDBJ databases">
        <title>The Genome Sequence of Allomyces macrogynus strain ATCC 38327.</title>
        <authorList>
            <consortium name="The Broad Institute Genome Sequencing Platform"/>
            <person name="Russ C."/>
            <person name="Cuomo C."/>
            <person name="Shea T."/>
            <person name="Young S.K."/>
            <person name="Zeng Q."/>
            <person name="Koehrsen M."/>
            <person name="Haas B."/>
            <person name="Borodovsky M."/>
            <person name="Guigo R."/>
            <person name="Alvarado L."/>
            <person name="Berlin A."/>
            <person name="Borenstein D."/>
            <person name="Chen Z."/>
            <person name="Engels R."/>
            <person name="Freedman E."/>
            <person name="Gellesch M."/>
            <person name="Goldberg J."/>
            <person name="Griggs A."/>
            <person name="Gujja S."/>
            <person name="Heiman D."/>
            <person name="Hepburn T."/>
            <person name="Howarth C."/>
            <person name="Jen D."/>
            <person name="Larson L."/>
            <person name="Lewis B."/>
            <person name="Mehta T."/>
            <person name="Park D."/>
            <person name="Pearson M."/>
            <person name="Roberts A."/>
            <person name="Saif S."/>
            <person name="Shenoy N."/>
            <person name="Sisk P."/>
            <person name="Stolte C."/>
            <person name="Sykes S."/>
            <person name="Walk T."/>
            <person name="White J."/>
            <person name="Yandava C."/>
            <person name="Burger G."/>
            <person name="Gray M.W."/>
            <person name="Holland P.W.H."/>
            <person name="King N."/>
            <person name="Lang F.B.F."/>
            <person name="Roger A.J."/>
            <person name="Ruiz-Trillo I."/>
            <person name="Lander E."/>
            <person name="Nusbaum C."/>
        </authorList>
    </citation>
    <scope>NUCLEOTIDE SEQUENCE [LARGE SCALE GENOMIC DNA]</scope>
    <source>
        <strain evidence="2">ATCC 38327</strain>
    </source>
</reference>